<dbReference type="InterPro" id="IPR002078">
    <property type="entry name" value="Sigma_54_int"/>
</dbReference>
<proteinExistence type="predicted"/>
<dbReference type="Pfam" id="PF00158">
    <property type="entry name" value="Sigma54_activat"/>
    <property type="match status" value="1"/>
</dbReference>
<evidence type="ECO:0000256" key="1">
    <source>
        <dbReference type="ARBA" id="ARBA00022741"/>
    </source>
</evidence>
<keyword evidence="2" id="KW-0067">ATP-binding</keyword>
<dbReference type="InterPro" id="IPR029016">
    <property type="entry name" value="GAF-like_dom_sf"/>
</dbReference>
<dbReference type="InterPro" id="IPR025943">
    <property type="entry name" value="Sigma_54_int_dom_ATP-bd_2"/>
</dbReference>
<evidence type="ECO:0000256" key="5">
    <source>
        <dbReference type="ARBA" id="ARBA00023159"/>
    </source>
</evidence>
<evidence type="ECO:0000256" key="4">
    <source>
        <dbReference type="ARBA" id="ARBA00023125"/>
    </source>
</evidence>
<dbReference type="Proteomes" id="UP001162891">
    <property type="component" value="Chromosome"/>
</dbReference>
<dbReference type="Gene3D" id="1.10.8.60">
    <property type="match status" value="1"/>
</dbReference>
<dbReference type="InterPro" id="IPR035965">
    <property type="entry name" value="PAS-like_dom_sf"/>
</dbReference>
<protein>
    <recommendedName>
        <fullName evidence="8">Sigma-54 factor interaction domain-containing protein</fullName>
    </recommendedName>
</protein>
<dbReference type="Gene3D" id="3.40.50.300">
    <property type="entry name" value="P-loop containing nucleotide triphosphate hydrolases"/>
    <property type="match status" value="1"/>
</dbReference>
<evidence type="ECO:0000313" key="10">
    <source>
        <dbReference type="Proteomes" id="UP001162891"/>
    </source>
</evidence>
<dbReference type="Pfam" id="PF02954">
    <property type="entry name" value="HTH_8"/>
    <property type="match status" value="1"/>
</dbReference>
<dbReference type="Gene3D" id="1.10.10.60">
    <property type="entry name" value="Homeodomain-like"/>
    <property type="match status" value="1"/>
</dbReference>
<organism evidence="9 10">
    <name type="scientific">Anaeromyxobacter oryzae</name>
    <dbReference type="NCBI Taxonomy" id="2918170"/>
    <lineage>
        <taxon>Bacteria</taxon>
        <taxon>Pseudomonadati</taxon>
        <taxon>Myxococcota</taxon>
        <taxon>Myxococcia</taxon>
        <taxon>Myxococcales</taxon>
        <taxon>Cystobacterineae</taxon>
        <taxon>Anaeromyxobacteraceae</taxon>
        <taxon>Anaeromyxobacter</taxon>
    </lineage>
</organism>
<evidence type="ECO:0000256" key="6">
    <source>
        <dbReference type="ARBA" id="ARBA00023163"/>
    </source>
</evidence>
<dbReference type="InterPro" id="IPR027417">
    <property type="entry name" value="P-loop_NTPase"/>
</dbReference>
<keyword evidence="6" id="KW-0804">Transcription</keyword>
<dbReference type="InterPro" id="IPR000014">
    <property type="entry name" value="PAS"/>
</dbReference>
<feature type="domain" description="Sigma-54 factor interaction" evidence="8">
    <location>
        <begin position="325"/>
        <end position="554"/>
    </location>
</feature>
<dbReference type="PROSITE" id="PS00676">
    <property type="entry name" value="SIGMA54_INTERACT_2"/>
    <property type="match status" value="1"/>
</dbReference>
<dbReference type="SUPFAM" id="SSF55785">
    <property type="entry name" value="PYP-like sensor domain (PAS domain)"/>
    <property type="match status" value="1"/>
</dbReference>
<evidence type="ECO:0000256" key="7">
    <source>
        <dbReference type="SAM" id="MobiDB-lite"/>
    </source>
</evidence>
<dbReference type="SUPFAM" id="SSF55781">
    <property type="entry name" value="GAF domain-like"/>
    <property type="match status" value="1"/>
</dbReference>
<keyword evidence="10" id="KW-1185">Reference proteome</keyword>
<dbReference type="Pfam" id="PF25601">
    <property type="entry name" value="AAA_lid_14"/>
    <property type="match status" value="1"/>
</dbReference>
<dbReference type="Gene3D" id="3.30.450.40">
    <property type="match status" value="1"/>
</dbReference>
<gene>
    <name evidence="9" type="ORF">AMOR_19310</name>
</gene>
<evidence type="ECO:0000259" key="8">
    <source>
        <dbReference type="PROSITE" id="PS50045"/>
    </source>
</evidence>
<dbReference type="InterPro" id="IPR025662">
    <property type="entry name" value="Sigma_54_int_dom_ATP-bd_1"/>
</dbReference>
<feature type="region of interest" description="Disordered" evidence="7">
    <location>
        <begin position="637"/>
        <end position="665"/>
    </location>
</feature>
<evidence type="ECO:0000256" key="2">
    <source>
        <dbReference type="ARBA" id="ARBA00022840"/>
    </source>
</evidence>
<dbReference type="PANTHER" id="PTHR32071">
    <property type="entry name" value="TRANSCRIPTIONAL REGULATORY PROTEIN"/>
    <property type="match status" value="1"/>
</dbReference>
<dbReference type="InterPro" id="IPR025944">
    <property type="entry name" value="Sigma_54_int_dom_CS"/>
</dbReference>
<dbReference type="InterPro" id="IPR003018">
    <property type="entry name" value="GAF"/>
</dbReference>
<sequence length="665" mass="72391">MQLERGVAVRRIDEDAALRAVVEGTASETGQAFYRALVFNLARALDTHGAWLTEYDEVRNRLRALAFWLGDRYVEGFEYAIDGTPCGAAVREGRLVHVPDRVLELYPGGHIAPEGTVSYLGIPLLAEDRRVLGHLAVIDVRPIAEDERILTLFRIFANRAVAEMRRLQVERDLRDGREKLARLIGSAMDAIVEIDAELRVQLLNAAAERSFACTSAAVHGEGVDRLLGAPATRQLAALVEALDRHPGPERSLWIPEGLVAAPAAGKPFRAEASLSRFEVHGRPYYTLILRNVDERLEAERRIRTLTATAEYLREEIAEERGFGDILGRSAATTGALQAVAQVAPTPATVLILGETGTGKELFARAIHERSPRRDRPLVKVNCAAIPATLIESEFFGHERGAFTGATQRRDGRFALADGGSIFLDEVGELPLELQGKLLRVLQEGEFEPVGGSRTRKVDVRVISATNRDLEVAVRDGLFRADLYYRLSVFPLQLPPLRERGDDVVVLAEALVAKLARGMGRPVPPLSLSDVAALKSYGWPGNIRELRNVLERAVITSADGRLHLDRALPAAETTPMPASTSDPEGVILDDRRLRQLERDNMLAALERARWRVAGAGGAAELVGLSPSTFKSRMKALGIERSRGSAPGPQGGGASAPTGVAGDAIDR</sequence>
<dbReference type="PROSITE" id="PS50045">
    <property type="entry name" value="SIGMA54_INTERACT_4"/>
    <property type="match status" value="1"/>
</dbReference>
<keyword evidence="1" id="KW-0547">Nucleotide-binding</keyword>
<dbReference type="InterPro" id="IPR003593">
    <property type="entry name" value="AAA+_ATPase"/>
</dbReference>
<name>A0ABM7WTX0_9BACT</name>
<reference evidence="10" key="1">
    <citation type="journal article" date="2022" name="Int. J. Syst. Evol. Microbiol.">
        <title>Anaeromyxobacter oryzae sp. nov., Anaeromyxobacter diazotrophicus sp. nov. and Anaeromyxobacter paludicola sp. nov., isolated from paddy soils.</title>
        <authorList>
            <person name="Itoh H."/>
            <person name="Xu Z."/>
            <person name="Mise K."/>
            <person name="Masuda Y."/>
            <person name="Ushijima N."/>
            <person name="Hayakawa C."/>
            <person name="Shiratori Y."/>
            <person name="Senoo K."/>
        </authorList>
    </citation>
    <scope>NUCLEOTIDE SEQUENCE [LARGE SCALE GENOMIC DNA]</scope>
    <source>
        <strain evidence="10">Red232</strain>
    </source>
</reference>
<dbReference type="PROSITE" id="PS00688">
    <property type="entry name" value="SIGMA54_INTERACT_3"/>
    <property type="match status" value="1"/>
</dbReference>
<dbReference type="SMART" id="SM00065">
    <property type="entry name" value="GAF"/>
    <property type="match status" value="1"/>
</dbReference>
<dbReference type="Gene3D" id="3.30.450.20">
    <property type="entry name" value="PAS domain"/>
    <property type="match status" value="1"/>
</dbReference>
<dbReference type="Pfam" id="PF01590">
    <property type="entry name" value="GAF"/>
    <property type="match status" value="1"/>
</dbReference>
<dbReference type="SUPFAM" id="SSF52540">
    <property type="entry name" value="P-loop containing nucleoside triphosphate hydrolases"/>
    <property type="match status" value="1"/>
</dbReference>
<accession>A0ABM7WTX0</accession>
<dbReference type="PANTHER" id="PTHR32071:SF117">
    <property type="entry name" value="PTS-DEPENDENT DIHYDROXYACETONE KINASE OPERON REGULATORY PROTEIN-RELATED"/>
    <property type="match status" value="1"/>
</dbReference>
<dbReference type="PROSITE" id="PS00675">
    <property type="entry name" value="SIGMA54_INTERACT_1"/>
    <property type="match status" value="1"/>
</dbReference>
<dbReference type="SMART" id="SM00382">
    <property type="entry name" value="AAA"/>
    <property type="match status" value="1"/>
</dbReference>
<keyword evidence="3" id="KW-0805">Transcription regulation</keyword>
<evidence type="ECO:0000256" key="3">
    <source>
        <dbReference type="ARBA" id="ARBA00023015"/>
    </source>
</evidence>
<evidence type="ECO:0000313" key="9">
    <source>
        <dbReference type="EMBL" id="BDG02935.1"/>
    </source>
</evidence>
<dbReference type="InterPro" id="IPR058031">
    <property type="entry name" value="AAA_lid_NorR"/>
</dbReference>
<keyword evidence="5" id="KW-0010">Activator</keyword>
<dbReference type="NCBIfam" id="TIGR00229">
    <property type="entry name" value="sensory_box"/>
    <property type="match status" value="1"/>
</dbReference>
<dbReference type="EMBL" id="AP025591">
    <property type="protein sequence ID" value="BDG02935.1"/>
    <property type="molecule type" value="Genomic_DNA"/>
</dbReference>
<dbReference type="RefSeq" id="WP_318653861.1">
    <property type="nucleotide sequence ID" value="NZ_AP025591.1"/>
</dbReference>
<dbReference type="InterPro" id="IPR002197">
    <property type="entry name" value="HTH_Fis"/>
</dbReference>
<dbReference type="CDD" id="cd00009">
    <property type="entry name" value="AAA"/>
    <property type="match status" value="1"/>
</dbReference>
<keyword evidence="4" id="KW-0238">DNA-binding</keyword>